<dbReference type="Proteomes" id="UP000607653">
    <property type="component" value="Unassembled WGS sequence"/>
</dbReference>
<organism evidence="1 2">
    <name type="scientific">Nelumbo nucifera</name>
    <name type="common">Sacred lotus</name>
    <dbReference type="NCBI Taxonomy" id="4432"/>
    <lineage>
        <taxon>Eukaryota</taxon>
        <taxon>Viridiplantae</taxon>
        <taxon>Streptophyta</taxon>
        <taxon>Embryophyta</taxon>
        <taxon>Tracheophyta</taxon>
        <taxon>Spermatophyta</taxon>
        <taxon>Magnoliopsida</taxon>
        <taxon>Proteales</taxon>
        <taxon>Nelumbonaceae</taxon>
        <taxon>Nelumbo</taxon>
    </lineage>
</organism>
<reference evidence="1 2" key="1">
    <citation type="journal article" date="2020" name="Mol. Biol. Evol.">
        <title>Distinct Expression and Methylation Patterns for Genes with Different Fates following a Single Whole-Genome Duplication in Flowering Plants.</title>
        <authorList>
            <person name="Shi T."/>
            <person name="Rahmani R.S."/>
            <person name="Gugger P.F."/>
            <person name="Wang M."/>
            <person name="Li H."/>
            <person name="Zhang Y."/>
            <person name="Li Z."/>
            <person name="Wang Q."/>
            <person name="Van de Peer Y."/>
            <person name="Marchal K."/>
            <person name="Chen J."/>
        </authorList>
    </citation>
    <scope>NUCLEOTIDE SEQUENCE [LARGE SCALE GENOMIC DNA]</scope>
    <source>
        <tissue evidence="1">Leaf</tissue>
    </source>
</reference>
<name>A0A822YQ97_NELNU</name>
<evidence type="ECO:0000313" key="1">
    <source>
        <dbReference type="EMBL" id="DAD34697.1"/>
    </source>
</evidence>
<comment type="caution">
    <text evidence="1">The sequence shown here is derived from an EMBL/GenBank/DDBJ whole genome shotgun (WGS) entry which is preliminary data.</text>
</comment>
<accession>A0A822YQ97</accession>
<dbReference type="AlphaFoldDB" id="A0A822YQ97"/>
<gene>
    <name evidence="1" type="ORF">HUJ06_005337</name>
</gene>
<dbReference type="EMBL" id="DUZY01000004">
    <property type="protein sequence ID" value="DAD34697.1"/>
    <property type="molecule type" value="Genomic_DNA"/>
</dbReference>
<protein>
    <submittedName>
        <fullName evidence="1">Uncharacterized protein</fullName>
    </submittedName>
</protein>
<proteinExistence type="predicted"/>
<sequence length="115" mass="12745">MESLVIEQGETQTQIPNLKLVPLKIWKLAAFLPYDLLRKLKTQWSIAGEGAAIANVQRSDITNNVPSSPAAGKLTYVQIKLKPGEHLGPAWFDIVLTVGEEWDHCNIGGEVLRRV</sequence>
<evidence type="ECO:0000313" key="2">
    <source>
        <dbReference type="Proteomes" id="UP000607653"/>
    </source>
</evidence>
<keyword evidence="2" id="KW-1185">Reference proteome</keyword>